<dbReference type="AlphaFoldDB" id="R9BYF1"/>
<reference evidence="2 3" key="1">
    <citation type="submission" date="2013-03" db="EMBL/GenBank/DDBJ databases">
        <title>Whole genome shotgun sequencing of Clostridium sartagoforme AAU1.</title>
        <authorList>
            <person name="Joshi C.G."/>
            <person name="Duggirala S.M."/>
            <person name="Nathani N.M."/>
            <person name="Bhatt V.D."/>
            <person name="Patel A.K."/>
            <person name="Pandya P.R."/>
            <person name="KaPatel J.A."/>
        </authorList>
    </citation>
    <scope>NUCLEOTIDE SEQUENCE [LARGE SCALE GENOMIC DNA]</scope>
    <source>
        <strain evidence="2 3">AAU1</strain>
    </source>
</reference>
<dbReference type="Proteomes" id="UP000013988">
    <property type="component" value="Unassembled WGS sequence"/>
</dbReference>
<proteinExistence type="predicted"/>
<dbReference type="PATRIC" id="fig|1202534.3.peg.3850"/>
<sequence>MKAIVRDDIISLGSFVAAEFKYKEYLEMIMKAGNYCFLDQFKRFIKSGQTIVNGMIENNLIAMENINKNYKYIYLTDTAMKYLYLKDSEEDFSNIQKNRISVKKVDKNPTEKQLLSSAYKFHLLAQGEYLIDKESILKSIEDHIFLMHLKVDKSKYEAWLEKSSDAINLYKKDIQNLKIEKQRIDDNFQKLNNGLNLFDSYSDEAEYRELNSKCINLEKEIKEKSQKTFKTGLKELNLEFESLNDLKNEIHSRILLKNNAKENLNKILIPIIHNISNKETKLNESETKFNKTNKDIEDKIIPKIRKVQKVFENLYNISKVIARIKDDTLEFIIFDTGNFKTAYSYLKQINSIKELNLGFKNIKIIIYSYAEHRSFNLYNEFIKVKSEKEKALNTMKTYNLKTKNSKTKSDFYIAAEKVYSNTPEFEVETRDDFFYMKSYKELISSSTKSIKRKDKEAIDNLIKSLKSN</sequence>
<feature type="coiled-coil region" evidence="1">
    <location>
        <begin position="160"/>
        <end position="253"/>
    </location>
</feature>
<protein>
    <submittedName>
        <fullName evidence="2">Uncharacterized protein</fullName>
    </submittedName>
</protein>
<dbReference type="RefSeq" id="WP_016209068.1">
    <property type="nucleotide sequence ID" value="NZ_ASRV01000235.1"/>
</dbReference>
<keyword evidence="1" id="KW-0175">Coiled coil</keyword>
<name>R9BYF1_9CLOT</name>
<evidence type="ECO:0000313" key="2">
    <source>
        <dbReference type="EMBL" id="EOR19991.1"/>
    </source>
</evidence>
<gene>
    <name evidence="2" type="ORF">A500_19304</name>
</gene>
<evidence type="ECO:0000256" key="1">
    <source>
        <dbReference type="SAM" id="Coils"/>
    </source>
</evidence>
<evidence type="ECO:0000313" key="3">
    <source>
        <dbReference type="Proteomes" id="UP000013988"/>
    </source>
</evidence>
<accession>R9BYF1</accession>
<comment type="caution">
    <text evidence="2">The sequence shown here is derived from an EMBL/GenBank/DDBJ whole genome shotgun (WGS) entry which is preliminary data.</text>
</comment>
<dbReference type="EMBL" id="ASRV01000235">
    <property type="protein sequence ID" value="EOR19991.1"/>
    <property type="molecule type" value="Genomic_DNA"/>
</dbReference>
<keyword evidence="3" id="KW-1185">Reference proteome</keyword>
<organism evidence="2 3">
    <name type="scientific">Clostridium sartagoforme AAU1</name>
    <dbReference type="NCBI Taxonomy" id="1202534"/>
    <lineage>
        <taxon>Bacteria</taxon>
        <taxon>Bacillati</taxon>
        <taxon>Bacillota</taxon>
        <taxon>Clostridia</taxon>
        <taxon>Eubacteriales</taxon>
        <taxon>Clostridiaceae</taxon>
        <taxon>Clostridium</taxon>
    </lineage>
</organism>